<dbReference type="Gene3D" id="3.10.290.30">
    <property type="entry name" value="MM3350-like"/>
    <property type="match status" value="1"/>
</dbReference>
<feature type="domain" description="Plasmid pRiA4b Orf3-like" evidence="1">
    <location>
        <begin position="18"/>
        <end position="184"/>
    </location>
</feature>
<accession>A0A2D0N0S7</accession>
<dbReference type="Pfam" id="PF07929">
    <property type="entry name" value="PRiA4_ORF3"/>
    <property type="match status" value="1"/>
</dbReference>
<dbReference type="Proteomes" id="UP000223913">
    <property type="component" value="Unassembled WGS sequence"/>
</dbReference>
<dbReference type="EMBL" id="PDUD01000044">
    <property type="protein sequence ID" value="PHN02152.1"/>
    <property type="molecule type" value="Genomic_DNA"/>
</dbReference>
<dbReference type="PANTHER" id="PTHR41878:SF1">
    <property type="entry name" value="TNPR PROTEIN"/>
    <property type="match status" value="1"/>
</dbReference>
<protein>
    <recommendedName>
        <fullName evidence="1">Plasmid pRiA4b Orf3-like domain-containing protein</fullName>
    </recommendedName>
</protein>
<dbReference type="OrthoDB" id="9801392at2"/>
<dbReference type="PANTHER" id="PTHR41878">
    <property type="entry name" value="LEXA REPRESSOR-RELATED"/>
    <property type="match status" value="1"/>
</dbReference>
<dbReference type="InterPro" id="IPR012912">
    <property type="entry name" value="Plasmid_pRiA4b_Orf3-like"/>
</dbReference>
<organism evidence="2 3">
    <name type="scientific">Flavilitoribacter nigricans (strain ATCC 23147 / DSM 23189 / NBRC 102662 / NCIMB 1420 / SS-2)</name>
    <name type="common">Lewinella nigricans</name>
    <dbReference type="NCBI Taxonomy" id="1122177"/>
    <lineage>
        <taxon>Bacteria</taxon>
        <taxon>Pseudomonadati</taxon>
        <taxon>Bacteroidota</taxon>
        <taxon>Saprospiria</taxon>
        <taxon>Saprospirales</taxon>
        <taxon>Lewinellaceae</taxon>
        <taxon>Flavilitoribacter</taxon>
    </lineage>
</organism>
<sequence>MVFGEALNHSLSPDVMRIFQFHISLPGCSFPIWRRFRVTEDYRFDRFHQVIQLVMGWKNYHLHEFSIQSRRVGMVLGIDDETTEPEDETTLRLKDFRLKPQDHLEYLYDFGDHWQHLLKLESISGGMLTAPECIAGAGRCPTENSGGIDRYLCLLEARNNPQHPDSAFWANDAEEGFDPITFPIEKVNAELEFFGLWHNKYPASKSTPWPQL</sequence>
<evidence type="ECO:0000313" key="3">
    <source>
        <dbReference type="Proteomes" id="UP000223913"/>
    </source>
</evidence>
<comment type="caution">
    <text evidence="2">The sequence shown here is derived from an EMBL/GenBank/DDBJ whole genome shotgun (WGS) entry which is preliminary data.</text>
</comment>
<dbReference type="AlphaFoldDB" id="A0A2D0N0S7"/>
<evidence type="ECO:0000259" key="1">
    <source>
        <dbReference type="Pfam" id="PF07929"/>
    </source>
</evidence>
<name>A0A2D0N0S7_FLAN2</name>
<dbReference type="SUPFAM" id="SSF159941">
    <property type="entry name" value="MM3350-like"/>
    <property type="match status" value="1"/>
</dbReference>
<reference evidence="2 3" key="1">
    <citation type="submission" date="2017-10" db="EMBL/GenBank/DDBJ databases">
        <title>The draft genome sequence of Lewinella nigricans NBRC 102662.</title>
        <authorList>
            <person name="Wang K."/>
        </authorList>
    </citation>
    <scope>NUCLEOTIDE SEQUENCE [LARGE SCALE GENOMIC DNA]</scope>
    <source>
        <strain evidence="2 3">NBRC 102662</strain>
    </source>
</reference>
<dbReference type="InterPro" id="IPR024047">
    <property type="entry name" value="MM3350-like_sf"/>
</dbReference>
<evidence type="ECO:0000313" key="2">
    <source>
        <dbReference type="EMBL" id="PHN02152.1"/>
    </source>
</evidence>
<proteinExistence type="predicted"/>
<keyword evidence="3" id="KW-1185">Reference proteome</keyword>
<gene>
    <name evidence="2" type="ORF">CRP01_33730</name>
</gene>